<dbReference type="InterPro" id="IPR036047">
    <property type="entry name" value="F-box-like_dom_sf"/>
</dbReference>
<accession>A0ABQ8I892</accession>
<protein>
    <recommendedName>
        <fullName evidence="1">ApaG domain-containing protein</fullName>
    </recommendedName>
</protein>
<evidence type="ECO:0000313" key="2">
    <source>
        <dbReference type="EMBL" id="KAH7572835.1"/>
    </source>
</evidence>
<dbReference type="PANTHER" id="PTHR47463">
    <property type="entry name" value="F-BOX PROTEIN SKIP16"/>
    <property type="match status" value="1"/>
</dbReference>
<sequence length="442" mass="49383">MGLESVGDLALHIILLKLGPKDTAVVACVNKKFRITASEECLWSKFCSEDLDLHAPLDPNGNLAPSFKAVYQMWREAFVMYPWPLVKRVKRCWDGLKSWLTVNFPEAKATLRRGASEADLHELENMLKVKLPIPTRILYRFCDGQESMDINFKGVDSNSLGIIGGYSFYGHFINVYLLPLSQVIQYTKGIMRRLTFLSRSKYILVAASSAFSKKYFFLSCANGQLYVGTSNFVPDVEMIPCVPNALISLGNGVNSAQQQDGMLLWLEEHGRRLQIGIVKLREEDNIRSINLFPAEPPLCSTAVTNGVKVHASAVFIPELANLQDDSDKYMFAYSIRMSLLPEGCIINGMTFSSCQLHWRHWTIRANNVVVSDVNAEAVIGKFPLLLPGEKEFVYQSCTSLHAAAGSVKGSFTFVPGRLADPKGSQFEVEVAEFPLQLPDYIF</sequence>
<keyword evidence="3" id="KW-1185">Reference proteome</keyword>
<evidence type="ECO:0000259" key="1">
    <source>
        <dbReference type="PROSITE" id="PS51087"/>
    </source>
</evidence>
<dbReference type="EMBL" id="JAFEMO010000003">
    <property type="protein sequence ID" value="KAH7572835.1"/>
    <property type="molecule type" value="Genomic_DNA"/>
</dbReference>
<dbReference type="Pfam" id="PF04379">
    <property type="entry name" value="DUF525"/>
    <property type="match status" value="1"/>
</dbReference>
<reference evidence="2 3" key="1">
    <citation type="submission" date="2021-02" db="EMBL/GenBank/DDBJ databases">
        <title>Plant Genome Project.</title>
        <authorList>
            <person name="Zhang R.-G."/>
        </authorList>
    </citation>
    <scope>NUCLEOTIDE SEQUENCE [LARGE SCALE GENOMIC DNA]</scope>
    <source>
        <tissue evidence="2">Leaves</tissue>
    </source>
</reference>
<dbReference type="InterPro" id="IPR036767">
    <property type="entry name" value="ApaG_sf"/>
</dbReference>
<name>A0ABQ8I892_9ROSI</name>
<proteinExistence type="predicted"/>
<evidence type="ECO:0000313" key="3">
    <source>
        <dbReference type="Proteomes" id="UP000827721"/>
    </source>
</evidence>
<organism evidence="2 3">
    <name type="scientific">Xanthoceras sorbifolium</name>
    <dbReference type="NCBI Taxonomy" id="99658"/>
    <lineage>
        <taxon>Eukaryota</taxon>
        <taxon>Viridiplantae</taxon>
        <taxon>Streptophyta</taxon>
        <taxon>Embryophyta</taxon>
        <taxon>Tracheophyta</taxon>
        <taxon>Spermatophyta</taxon>
        <taxon>Magnoliopsida</taxon>
        <taxon>eudicotyledons</taxon>
        <taxon>Gunneridae</taxon>
        <taxon>Pentapetalae</taxon>
        <taxon>rosids</taxon>
        <taxon>malvids</taxon>
        <taxon>Sapindales</taxon>
        <taxon>Sapindaceae</taxon>
        <taxon>Xanthoceroideae</taxon>
        <taxon>Xanthoceras</taxon>
    </lineage>
</organism>
<dbReference type="PROSITE" id="PS51087">
    <property type="entry name" value="APAG"/>
    <property type="match status" value="1"/>
</dbReference>
<dbReference type="Gene3D" id="2.60.40.1470">
    <property type="entry name" value="ApaG domain"/>
    <property type="match status" value="1"/>
</dbReference>
<dbReference type="InterPro" id="IPR007474">
    <property type="entry name" value="ApaG_domain"/>
</dbReference>
<gene>
    <name evidence="2" type="ORF">JRO89_XS03G0021700</name>
</gene>
<comment type="caution">
    <text evidence="2">The sequence shown here is derived from an EMBL/GenBank/DDBJ whole genome shotgun (WGS) entry which is preliminary data.</text>
</comment>
<dbReference type="PANTHER" id="PTHR47463:SF2">
    <property type="entry name" value="F-BOX PROTEIN SKIP16"/>
    <property type="match status" value="1"/>
</dbReference>
<dbReference type="Proteomes" id="UP000827721">
    <property type="component" value="Unassembled WGS sequence"/>
</dbReference>
<feature type="domain" description="ApaG" evidence="1">
    <location>
        <begin position="301"/>
        <end position="442"/>
    </location>
</feature>
<dbReference type="SUPFAM" id="SSF110069">
    <property type="entry name" value="ApaG-like"/>
    <property type="match status" value="1"/>
</dbReference>
<dbReference type="SUPFAM" id="SSF81383">
    <property type="entry name" value="F-box domain"/>
    <property type="match status" value="1"/>
</dbReference>